<feature type="domain" description="Filamentous haemagglutinin FhaB/tRNA nuclease CdiA-like TPS" evidence="2">
    <location>
        <begin position="44"/>
        <end position="156"/>
    </location>
</feature>
<dbReference type="PANTHER" id="PTHR12338:SF5">
    <property type="entry name" value="ANTIGEN 43-RELATED"/>
    <property type="match status" value="1"/>
</dbReference>
<sequence length="1680" mass="172966">MSFHSLVHWRSGSPTPPTCPARLKTLCLAMALISAGASGLAIANPALPQGDSVTSGSGSISQSGPDMTVQTATPRTVIDWHSFNVGPNNSISFRQPDGTSVTLNRVLGGDPSKIYGTITSNGQLILVNPAGVWFGPKSRISANALVASAGFVTEEQAKEFARTGKLDIQLKGLVRNEGHITVHDNGMVALLGAQVENAGVIQAKKGTAKLATGPQATLDFQGDGLINLAVDGEPGDKGSVNGDVAGGVHNSGQIDVGNGVIAMSADRAAKHLDSVINIGGDLVADSVSSEGGTIVLGNAATTNVNGNLSAKGTSGGQIKVLGDEVNVAGTAKIDASGTQGAGGKVLVGGSYQGKGPEPASKATTVAKGAQLKADGKTDGGQIVVWSDGKTHFAGSASATGQHKGGEVETSGKQLTVTSDAKVNTRGQQANGTWLLDPAEVNIDATDAGGSVAASTIVNGLANGNVVIRATDTLSVNAPIIATNLATVDNDGRTSPSTLALISAGNAGVISTFDGTDKSNASGAVNIKAPILLKDGNLYISATGDIRLIDNAQSGEAGDAAYGKRAIIDVGSGVAWLKTSDTASIFQDSNTAIIAHQLAVDGASVRLDSALNHAGTLAGKASNGVFSYNQTNASGQAPSLDKAVVAPLTGETLSGVKAYALTNVGTQEIIANGQSYRDIELKPSSGSTFDYVVFEAVDLRDEHGNEIPKADLLRYLDSSDYLVNGLSFKDTAGHSWQFLPDSSKPGLTRVLRDGVEVDAPVGFALNGVGGLAMSGVFLDKAFWGVSGEYIPGASNQFEIQYNAQTGSSQQLIFKLGNSTESVLAQIGWLLDDKPWIQTSDGKPATQAQLNETARIQFLASQDKTDSNVSLNSNKAIISATPQNVQREYGEANPDLNQTLASNVAADVVRGVDRYVDAQLDRSGVIQGTPSTSATQQSNVGDYAINGSLAGDTYAQQRYDLQKNTGTLKVTPAELTVTAKDKSKVYGDSDPALDYSVSGGKLGQTGDQLLNGGDLARQPGENVGNYAISQGELGLNNGLGGNYKLTFADGKLQITPATLVVSADDKQKTYGNADPALSYRVSGLKRGDTQGEVLNNGSLNRDAGENVGRYGIQQGGVDLSSGKGANYILQFNDGVFSIVPAELTVTADGKAKVYGDTDPALSYKVDGLKRGDSAGQVLNDGGLVRQAGEDVGHYGIQQGSLDLNASGGQNYILRYVDGDFVITPATLTVTADGKTKVYGDLDPSLSYQVAGLKNGDLQTDVLNPGKVKRDQGEKVGDYAIRQGDVALAGSKAQNYVLSFVDGTFSITPATLTVSADSHTKVYGDLDPNLTYKVSGLKNGDTQGDVLNPGALQRDQGENVGNYGIHQGTVGLNNGQGSNYVLSFVDGNLAITPATLTITAQDKSKVYGDADPALTHVVSGLKNGETAASVLNGGSLHREAGENLKPGGYAIGQGSLGLNAGAGSNYNMVFKDGTLQITPAPLVVSADDKSKVQGAADPTLSWQVSGLKNGDTADIAKGSLTRAPGEDPGAYGISQGKAFDAGSNYTVTFRDGTLTITGPLVPVEPQPPVDPAPPVTPVTPPATTPPLGLPLGAQSPGNTRCTALESPSAVSANYSVTPAVARTYAVQLICKPRSYGNKTSTTPDITDVLTYANGLFKDGKLILPDWNRSVIPHDLNRDTKGGK</sequence>
<name>A0ABT4Y3F7_METRE</name>
<dbReference type="SUPFAM" id="SSF51126">
    <property type="entry name" value="Pectin lyase-like"/>
    <property type="match status" value="1"/>
</dbReference>
<feature type="signal peptide" evidence="1">
    <location>
        <begin position="1"/>
        <end position="43"/>
    </location>
</feature>
<evidence type="ECO:0000313" key="4">
    <source>
        <dbReference type="Proteomes" id="UP001211689"/>
    </source>
</evidence>
<dbReference type="InterPro" id="IPR050909">
    <property type="entry name" value="Bact_Autotransporter_VF"/>
</dbReference>
<dbReference type="Proteomes" id="UP001211689">
    <property type="component" value="Unassembled WGS sequence"/>
</dbReference>
<dbReference type="Gene3D" id="3.30.160.710">
    <property type="match status" value="4"/>
</dbReference>
<evidence type="ECO:0000256" key="1">
    <source>
        <dbReference type="SAM" id="SignalP"/>
    </source>
</evidence>
<proteinExistence type="predicted"/>
<gene>
    <name evidence="3" type="ORF">NNO07_09890</name>
</gene>
<dbReference type="InterPro" id="IPR012334">
    <property type="entry name" value="Pectin_lyas_fold"/>
</dbReference>
<dbReference type="PANTHER" id="PTHR12338">
    <property type="entry name" value="AUTOTRANSPORTER"/>
    <property type="match status" value="1"/>
</dbReference>
<keyword evidence="1" id="KW-0732">Signal</keyword>
<organism evidence="3 4">
    <name type="scientific">Metapseudomonas resinovorans</name>
    <name type="common">Pseudomonas resinovorans</name>
    <dbReference type="NCBI Taxonomy" id="53412"/>
    <lineage>
        <taxon>Bacteria</taxon>
        <taxon>Pseudomonadati</taxon>
        <taxon>Pseudomonadota</taxon>
        <taxon>Gammaproteobacteria</taxon>
        <taxon>Pseudomonadales</taxon>
        <taxon>Pseudomonadaceae</taxon>
        <taxon>Metapseudomonas</taxon>
    </lineage>
</organism>
<keyword evidence="4" id="KW-1185">Reference proteome</keyword>
<dbReference type="RefSeq" id="WP_271470630.1">
    <property type="nucleotide sequence ID" value="NZ_JANEWF010000007.1"/>
</dbReference>
<reference evidence="3 4" key="1">
    <citation type="submission" date="2022-07" db="EMBL/GenBank/DDBJ databases">
        <title>Genome Analysis of Selected Gammaproteobacteria from Nigerian Food snails.</title>
        <authorList>
            <person name="Okafor A.C."/>
        </authorList>
    </citation>
    <scope>NUCLEOTIDE SEQUENCE [LARGE SCALE GENOMIC DNA]</scope>
    <source>
        <strain evidence="3 4">Awg 2</strain>
    </source>
</reference>
<feature type="chain" id="PRO_5047333907" evidence="1">
    <location>
        <begin position="44"/>
        <end position="1680"/>
    </location>
</feature>
<accession>A0ABT4Y3F7</accession>
<dbReference type="EMBL" id="JANEWF010000007">
    <property type="protein sequence ID" value="MDA8483379.1"/>
    <property type="molecule type" value="Genomic_DNA"/>
</dbReference>
<dbReference type="Pfam" id="PF05860">
    <property type="entry name" value="TPS"/>
    <property type="match status" value="1"/>
</dbReference>
<dbReference type="Gene3D" id="2.160.20.10">
    <property type="entry name" value="Single-stranded right-handed beta-helix, Pectin lyase-like"/>
    <property type="match status" value="1"/>
</dbReference>
<dbReference type="InterPro" id="IPR041286">
    <property type="entry name" value="MBG_2"/>
</dbReference>
<dbReference type="InterPro" id="IPR008638">
    <property type="entry name" value="FhaB/CdiA-like_TPS"/>
</dbReference>
<dbReference type="InterPro" id="IPR011050">
    <property type="entry name" value="Pectin_lyase_fold/virulence"/>
</dbReference>
<protein>
    <submittedName>
        <fullName evidence="3">Filamentous hemagglutinin N-terminal domain-containing protein</fullName>
    </submittedName>
</protein>
<dbReference type="Pfam" id="PF18676">
    <property type="entry name" value="MBG_2"/>
    <property type="match status" value="8"/>
</dbReference>
<dbReference type="SMART" id="SM00912">
    <property type="entry name" value="Haemagg_act"/>
    <property type="match status" value="1"/>
</dbReference>
<evidence type="ECO:0000313" key="3">
    <source>
        <dbReference type="EMBL" id="MDA8483379.1"/>
    </source>
</evidence>
<evidence type="ECO:0000259" key="2">
    <source>
        <dbReference type="SMART" id="SM00912"/>
    </source>
</evidence>
<comment type="caution">
    <text evidence="3">The sequence shown here is derived from an EMBL/GenBank/DDBJ whole genome shotgun (WGS) entry which is preliminary data.</text>
</comment>
<dbReference type="NCBIfam" id="TIGR01901">
    <property type="entry name" value="adhes_NPXG"/>
    <property type="match status" value="1"/>
</dbReference>